<protein>
    <recommendedName>
        <fullName evidence="5">SANT domain-containing protein</fullName>
    </recommendedName>
</protein>
<evidence type="ECO:0000313" key="6">
    <source>
        <dbReference type="EMBL" id="ONK81285.1"/>
    </source>
</evidence>
<dbReference type="AlphaFoldDB" id="A0A5P1FSI6"/>
<keyword evidence="2" id="KW-0805">Transcription regulation</keyword>
<organism evidence="6 7">
    <name type="scientific">Asparagus officinalis</name>
    <name type="common">Garden asparagus</name>
    <dbReference type="NCBI Taxonomy" id="4686"/>
    <lineage>
        <taxon>Eukaryota</taxon>
        <taxon>Viridiplantae</taxon>
        <taxon>Streptophyta</taxon>
        <taxon>Embryophyta</taxon>
        <taxon>Tracheophyta</taxon>
        <taxon>Spermatophyta</taxon>
        <taxon>Magnoliopsida</taxon>
        <taxon>Liliopsida</taxon>
        <taxon>Asparagales</taxon>
        <taxon>Asparagaceae</taxon>
        <taxon>Asparagoideae</taxon>
        <taxon>Asparagus</taxon>
    </lineage>
</organism>
<dbReference type="Proteomes" id="UP000243459">
    <property type="component" value="Chromosome 1"/>
</dbReference>
<keyword evidence="3" id="KW-0804">Transcription</keyword>
<evidence type="ECO:0000256" key="2">
    <source>
        <dbReference type="ARBA" id="ARBA00023015"/>
    </source>
</evidence>
<dbReference type="PROSITE" id="PS51293">
    <property type="entry name" value="SANT"/>
    <property type="match status" value="1"/>
</dbReference>
<dbReference type="InterPro" id="IPR044636">
    <property type="entry name" value="RADIALIS-like"/>
</dbReference>
<proteinExistence type="predicted"/>
<dbReference type="InterPro" id="IPR017884">
    <property type="entry name" value="SANT_dom"/>
</dbReference>
<dbReference type="PANTHER" id="PTHR43952:SF75">
    <property type="entry name" value="PROTEIN RADIALIS-LIKE 6"/>
    <property type="match status" value="1"/>
</dbReference>
<sequence length="115" mass="12954">MASWTAEQNKHFEQVLAVYDKDTPDRWQNVARAVGKSVEDVKRQYRLLEEDVRHIESGNYPSYGTRNRVRDEEQSWKAKGQLGVSSTLGYAVLVGVISGPSHLGNGFQLEETSSI</sequence>
<gene>
    <name evidence="6" type="ORF">A4U43_C01F27400</name>
</gene>
<comment type="subcellular location">
    <subcellularLocation>
        <location evidence="1">Nucleus</location>
    </subcellularLocation>
</comment>
<evidence type="ECO:0000259" key="5">
    <source>
        <dbReference type="PROSITE" id="PS51293"/>
    </source>
</evidence>
<evidence type="ECO:0000313" key="7">
    <source>
        <dbReference type="Proteomes" id="UP000243459"/>
    </source>
</evidence>
<dbReference type="InterPro" id="IPR009057">
    <property type="entry name" value="Homeodomain-like_sf"/>
</dbReference>
<evidence type="ECO:0000256" key="1">
    <source>
        <dbReference type="ARBA" id="ARBA00004123"/>
    </source>
</evidence>
<name>A0A5P1FSI6_ASPOF</name>
<dbReference type="GO" id="GO:0005634">
    <property type="term" value="C:nucleus"/>
    <property type="evidence" value="ECO:0007669"/>
    <property type="project" value="UniProtKB-SubCell"/>
</dbReference>
<dbReference type="Gene3D" id="1.10.10.60">
    <property type="entry name" value="Homeodomain-like"/>
    <property type="match status" value="1"/>
</dbReference>
<dbReference type="GO" id="GO:0003700">
    <property type="term" value="F:DNA-binding transcription factor activity"/>
    <property type="evidence" value="ECO:0007669"/>
    <property type="project" value="InterPro"/>
</dbReference>
<dbReference type="FunFam" id="1.10.10.60:FF:000154">
    <property type="entry name" value="Transcription factor SRM1"/>
    <property type="match status" value="1"/>
</dbReference>
<evidence type="ECO:0000256" key="3">
    <source>
        <dbReference type="ARBA" id="ARBA00023163"/>
    </source>
</evidence>
<keyword evidence="4" id="KW-0539">Nucleus</keyword>
<keyword evidence="7" id="KW-1185">Reference proteome</keyword>
<accession>A0A5P1FSI6</accession>
<reference evidence="7" key="1">
    <citation type="journal article" date="2017" name="Nat. Commun.">
        <title>The asparagus genome sheds light on the origin and evolution of a young Y chromosome.</title>
        <authorList>
            <person name="Harkess A."/>
            <person name="Zhou J."/>
            <person name="Xu C."/>
            <person name="Bowers J.E."/>
            <person name="Van der Hulst R."/>
            <person name="Ayyampalayam S."/>
            <person name="Mercati F."/>
            <person name="Riccardi P."/>
            <person name="McKain M.R."/>
            <person name="Kakrana A."/>
            <person name="Tang H."/>
            <person name="Ray J."/>
            <person name="Groenendijk J."/>
            <person name="Arikit S."/>
            <person name="Mathioni S.M."/>
            <person name="Nakano M."/>
            <person name="Shan H."/>
            <person name="Telgmann-Rauber A."/>
            <person name="Kanno A."/>
            <person name="Yue Z."/>
            <person name="Chen H."/>
            <person name="Li W."/>
            <person name="Chen Y."/>
            <person name="Xu X."/>
            <person name="Zhang Y."/>
            <person name="Luo S."/>
            <person name="Chen H."/>
            <person name="Gao J."/>
            <person name="Mao Z."/>
            <person name="Pires J.C."/>
            <person name="Luo M."/>
            <person name="Kudrna D."/>
            <person name="Wing R.A."/>
            <person name="Meyers B.C."/>
            <person name="Yi K."/>
            <person name="Kong H."/>
            <person name="Lavrijsen P."/>
            <person name="Sunseri F."/>
            <person name="Falavigna A."/>
            <person name="Ye Y."/>
            <person name="Leebens-Mack J.H."/>
            <person name="Chen G."/>
        </authorList>
    </citation>
    <scope>NUCLEOTIDE SEQUENCE [LARGE SCALE GENOMIC DNA]</scope>
    <source>
        <strain evidence="7">cv. DH0086</strain>
    </source>
</reference>
<dbReference type="SUPFAM" id="SSF46689">
    <property type="entry name" value="Homeodomain-like"/>
    <property type="match status" value="1"/>
</dbReference>
<dbReference type="EMBL" id="CM007381">
    <property type="protein sequence ID" value="ONK81285.1"/>
    <property type="molecule type" value="Genomic_DNA"/>
</dbReference>
<dbReference type="PANTHER" id="PTHR43952">
    <property type="entry name" value="MYB FAMILY TRANSCRIPTION FACTOR-RELATED"/>
    <property type="match status" value="1"/>
</dbReference>
<feature type="domain" description="SANT" evidence="5">
    <location>
        <begin position="1"/>
        <end position="53"/>
    </location>
</feature>
<evidence type="ECO:0000256" key="4">
    <source>
        <dbReference type="ARBA" id="ARBA00023242"/>
    </source>
</evidence>
<dbReference type="Gramene" id="ONK81285">
    <property type="protein sequence ID" value="ONK81285"/>
    <property type="gene ID" value="A4U43_C01F27400"/>
</dbReference>